<sequence length="274" mass="29586">MPEAVLRLENVTVRRDGVHLLRNVNWVVNQGERWVLLGPNGAGKTTLLQIASSRLFPTAGEVDLLGERMGRVNLQDIRYRVGVVSPVLSDKPPNHERVLDAVVTAGWSVLGRGREEYDEVDLKRAADLLSQFGCRSLSERSFGTLSEGERKRVQIARALMTDPELLLLDEPASGLDLGAREALLRRLTRFAADPGAPVTVLVSHHVEEIPVGVTHALLLRRGEVLAAGPAAEVLVSEHLSACFGLPLEVTAAAGRYSARLAAPGPRRPSASVSA</sequence>
<keyword evidence="3" id="KW-0547">Nucleotide-binding</keyword>
<evidence type="ECO:0000256" key="4">
    <source>
        <dbReference type="ARBA" id="ARBA00022840"/>
    </source>
</evidence>
<dbReference type="InterPro" id="IPR003439">
    <property type="entry name" value="ABC_transporter-like_ATP-bd"/>
</dbReference>
<dbReference type="PANTHER" id="PTHR43553:SF3">
    <property type="entry name" value="ABC TRANSPORTER ATP-BINDING PROTEIN MODF"/>
    <property type="match status" value="1"/>
</dbReference>
<evidence type="ECO:0000259" key="5">
    <source>
        <dbReference type="PROSITE" id="PS50893"/>
    </source>
</evidence>
<evidence type="ECO:0000313" key="7">
    <source>
        <dbReference type="Proteomes" id="UP000198802"/>
    </source>
</evidence>
<dbReference type="GO" id="GO:0016887">
    <property type="term" value="F:ATP hydrolysis activity"/>
    <property type="evidence" value="ECO:0007669"/>
    <property type="project" value="InterPro"/>
</dbReference>
<proteinExistence type="inferred from homology"/>
<dbReference type="Gene3D" id="3.40.50.300">
    <property type="entry name" value="P-loop containing nucleotide triphosphate hydrolases"/>
    <property type="match status" value="1"/>
</dbReference>
<protein>
    <submittedName>
        <fullName evidence="6">Iron complex transport system ATP-binding protein</fullName>
    </submittedName>
</protein>
<reference evidence="7" key="1">
    <citation type="submission" date="2015-11" db="EMBL/GenBank/DDBJ databases">
        <authorList>
            <person name="Varghese N."/>
        </authorList>
    </citation>
    <scope>NUCLEOTIDE SEQUENCE [LARGE SCALE GENOMIC DNA]</scope>
    <source>
        <strain evidence="7">DSM 45899</strain>
    </source>
</reference>
<dbReference type="EMBL" id="FAOZ01000005">
    <property type="protein sequence ID" value="CUU55588.1"/>
    <property type="molecule type" value="Genomic_DNA"/>
</dbReference>
<dbReference type="GO" id="GO:0042626">
    <property type="term" value="F:ATPase-coupled transmembrane transporter activity"/>
    <property type="evidence" value="ECO:0007669"/>
    <property type="project" value="TreeGrafter"/>
</dbReference>
<dbReference type="CDD" id="cd03225">
    <property type="entry name" value="ABC_cobalt_CbiO_domain1"/>
    <property type="match status" value="1"/>
</dbReference>
<keyword evidence="7" id="KW-1185">Reference proteome</keyword>
<keyword evidence="2" id="KW-0813">Transport</keyword>
<accession>A0A0S4QJT3</accession>
<gene>
    <name evidence="6" type="ORF">Ga0074812_105240</name>
</gene>
<dbReference type="InterPro" id="IPR003593">
    <property type="entry name" value="AAA+_ATPase"/>
</dbReference>
<dbReference type="SUPFAM" id="SSF52540">
    <property type="entry name" value="P-loop containing nucleoside triphosphate hydrolases"/>
    <property type="match status" value="1"/>
</dbReference>
<evidence type="ECO:0000256" key="3">
    <source>
        <dbReference type="ARBA" id="ARBA00022741"/>
    </source>
</evidence>
<evidence type="ECO:0000313" key="6">
    <source>
        <dbReference type="EMBL" id="CUU55588.1"/>
    </source>
</evidence>
<dbReference type="AlphaFoldDB" id="A0A0S4QJT3"/>
<dbReference type="SMART" id="SM00382">
    <property type="entry name" value="AAA"/>
    <property type="match status" value="1"/>
</dbReference>
<dbReference type="RefSeq" id="WP_091274282.1">
    <property type="nucleotide sequence ID" value="NZ_FAOZ01000005.1"/>
</dbReference>
<evidence type="ECO:0000256" key="1">
    <source>
        <dbReference type="ARBA" id="ARBA00005417"/>
    </source>
</evidence>
<dbReference type="PROSITE" id="PS50893">
    <property type="entry name" value="ABC_TRANSPORTER_2"/>
    <property type="match status" value="1"/>
</dbReference>
<evidence type="ECO:0000256" key="2">
    <source>
        <dbReference type="ARBA" id="ARBA00022448"/>
    </source>
</evidence>
<dbReference type="InterPro" id="IPR015856">
    <property type="entry name" value="ABC_transpr_CbiO/EcfA_su"/>
</dbReference>
<keyword evidence="4 6" id="KW-0067">ATP-binding</keyword>
<dbReference type="InterPro" id="IPR050095">
    <property type="entry name" value="ECF_ABC_transporter_ATP-bd"/>
</dbReference>
<dbReference type="InterPro" id="IPR027417">
    <property type="entry name" value="P-loop_NTPase"/>
</dbReference>
<dbReference type="GO" id="GO:0005524">
    <property type="term" value="F:ATP binding"/>
    <property type="evidence" value="ECO:0007669"/>
    <property type="project" value="UniProtKB-KW"/>
</dbReference>
<name>A0A0S4QJT3_9ACTN</name>
<comment type="similarity">
    <text evidence="1">Belongs to the ABC transporter superfamily.</text>
</comment>
<dbReference type="GO" id="GO:0043190">
    <property type="term" value="C:ATP-binding cassette (ABC) transporter complex"/>
    <property type="evidence" value="ECO:0007669"/>
    <property type="project" value="TreeGrafter"/>
</dbReference>
<organism evidence="6 7">
    <name type="scientific">Parafrankia irregularis</name>
    <dbReference type="NCBI Taxonomy" id="795642"/>
    <lineage>
        <taxon>Bacteria</taxon>
        <taxon>Bacillati</taxon>
        <taxon>Actinomycetota</taxon>
        <taxon>Actinomycetes</taxon>
        <taxon>Frankiales</taxon>
        <taxon>Frankiaceae</taxon>
        <taxon>Parafrankia</taxon>
    </lineage>
</organism>
<dbReference type="PANTHER" id="PTHR43553">
    <property type="entry name" value="HEAVY METAL TRANSPORTER"/>
    <property type="match status" value="1"/>
</dbReference>
<feature type="domain" description="ABC transporter" evidence="5">
    <location>
        <begin position="6"/>
        <end position="246"/>
    </location>
</feature>
<dbReference type="Proteomes" id="UP000198802">
    <property type="component" value="Unassembled WGS sequence"/>
</dbReference>
<dbReference type="Pfam" id="PF00005">
    <property type="entry name" value="ABC_tran"/>
    <property type="match status" value="1"/>
</dbReference>